<evidence type="ECO:0000256" key="4">
    <source>
        <dbReference type="ARBA" id="ARBA00023211"/>
    </source>
</evidence>
<dbReference type="NCBIfam" id="TIGR01227">
    <property type="entry name" value="hutG"/>
    <property type="match status" value="1"/>
</dbReference>
<feature type="binding site" evidence="5">
    <location>
        <position position="160"/>
    </location>
    <ligand>
        <name>Mn(2+)</name>
        <dbReference type="ChEBI" id="CHEBI:29035"/>
        <label>2</label>
    </ligand>
</feature>
<organism evidence="8 9">
    <name type="scientific">Albibacterium profundi</name>
    <dbReference type="NCBI Taxonomy" id="3134906"/>
    <lineage>
        <taxon>Bacteria</taxon>
        <taxon>Pseudomonadati</taxon>
        <taxon>Bacteroidota</taxon>
        <taxon>Sphingobacteriia</taxon>
        <taxon>Sphingobacteriales</taxon>
        <taxon>Sphingobacteriaceae</taxon>
        <taxon>Albibacterium</taxon>
    </lineage>
</organism>
<dbReference type="GO" id="GO:0050415">
    <property type="term" value="F:formimidoylglutamase activity"/>
    <property type="evidence" value="ECO:0007669"/>
    <property type="project" value="UniProtKB-EC"/>
</dbReference>
<proteinExistence type="inferred from homology"/>
<dbReference type="PIRSF" id="PIRSF036979">
    <property type="entry name" value="Arginase"/>
    <property type="match status" value="1"/>
</dbReference>
<evidence type="ECO:0000256" key="7">
    <source>
        <dbReference type="PROSITE-ProRule" id="PRU00742"/>
    </source>
</evidence>
<dbReference type="HAMAP" id="MF_00737">
    <property type="entry name" value="Formimidoylglutam"/>
    <property type="match status" value="1"/>
</dbReference>
<feature type="binding site" evidence="5">
    <location>
        <position position="158"/>
    </location>
    <ligand>
        <name>Mn(2+)</name>
        <dbReference type="ChEBI" id="CHEBI:29035"/>
        <label>2</label>
    </ligand>
</feature>
<comment type="function">
    <text evidence="5">Catalyzes the conversion of N-formimidoyl-L-glutamate to L-glutamate and formamide.</text>
</comment>
<keyword evidence="9" id="KW-1185">Reference proteome</keyword>
<dbReference type="PANTHER" id="PTHR11358">
    <property type="entry name" value="ARGINASE/AGMATINASE"/>
    <property type="match status" value="1"/>
</dbReference>
<dbReference type="InterPro" id="IPR023696">
    <property type="entry name" value="Ureohydrolase_dom_sf"/>
</dbReference>
<evidence type="ECO:0000256" key="6">
    <source>
        <dbReference type="NCBIfam" id="TIGR01227"/>
    </source>
</evidence>
<evidence type="ECO:0000256" key="1">
    <source>
        <dbReference type="ARBA" id="ARBA00022723"/>
    </source>
</evidence>
<dbReference type="RefSeq" id="WP_375556561.1">
    <property type="nucleotide sequence ID" value="NZ_JBBVGT010000002.1"/>
</dbReference>
<dbReference type="EMBL" id="JBBVGT010000002">
    <property type="protein sequence ID" value="MFB5945004.1"/>
    <property type="molecule type" value="Genomic_DNA"/>
</dbReference>
<dbReference type="Proteomes" id="UP001580928">
    <property type="component" value="Unassembled WGS sequence"/>
</dbReference>
<accession>A0ABV5CBX1</accession>
<feature type="binding site" evidence="5">
    <location>
        <position position="251"/>
    </location>
    <ligand>
        <name>Mn(2+)</name>
        <dbReference type="ChEBI" id="CHEBI:29035"/>
        <label>2</label>
    </ligand>
</feature>
<feature type="binding site" evidence="5">
    <location>
        <position position="162"/>
    </location>
    <ligand>
        <name>Mn(2+)</name>
        <dbReference type="ChEBI" id="CHEBI:29035"/>
        <label>1</label>
    </ligand>
</feature>
<reference evidence="8 9" key="1">
    <citation type="submission" date="2024-04" db="EMBL/GenBank/DDBJ databases">
        <title>Albibacterium profundi sp. nov., isolated from sediment of the Challenger Deep of Mariana Trench.</title>
        <authorList>
            <person name="Wang Y."/>
        </authorList>
    </citation>
    <scope>NUCLEOTIDE SEQUENCE [LARGE SCALE GENOMIC DNA]</scope>
    <source>
        <strain evidence="8 9">RHL897</strain>
    </source>
</reference>
<evidence type="ECO:0000256" key="5">
    <source>
        <dbReference type="HAMAP-Rule" id="MF_00737"/>
    </source>
</evidence>
<dbReference type="InterPro" id="IPR005923">
    <property type="entry name" value="HutG"/>
</dbReference>
<feature type="binding site" evidence="5">
    <location>
        <position position="249"/>
    </location>
    <ligand>
        <name>Mn(2+)</name>
        <dbReference type="ChEBI" id="CHEBI:29035"/>
        <label>1</label>
    </ligand>
</feature>
<keyword evidence="1 5" id="KW-0479">Metal-binding</keyword>
<dbReference type="Gene3D" id="3.40.800.10">
    <property type="entry name" value="Ureohydrolase domain"/>
    <property type="match status" value="1"/>
</dbReference>
<sequence length="321" mass="35665">MIDSNFYTPANEGTWFARIDGFDENQLRWHQSIEPVDIRRLPQSSGAKNIAFIGFASDEGVKRNMGRIGAAKAPERIRRLCSSLPNIEGITLYDAGDVLCYDENLEKAQKQLALAVDKLLKHGYTPLLLGGGHEIVFGHYSGIKKSFPSEKVGIISFDAHFDLRKPDSKGVNSGTGFWQIVEESGDKNLDYLAIGIQKAGNTHELFETADQLNVSYIFDTEFNHLQMDYIRQKVANFCDGIDKLYITIDMDAFSSAYAPGVSASNPKGLTPDFVFDSCLKDVFSTGKVISIDIAEVNPNFDLDNRTSKLAARLVFDMLNLL</sequence>
<feature type="binding site" evidence="5">
    <location>
        <position position="249"/>
    </location>
    <ligand>
        <name>Mn(2+)</name>
        <dbReference type="ChEBI" id="CHEBI:29035"/>
        <label>2</label>
    </ligand>
</feature>
<feature type="binding site" evidence="5">
    <location>
        <position position="133"/>
    </location>
    <ligand>
        <name>Mn(2+)</name>
        <dbReference type="ChEBI" id="CHEBI:29035"/>
        <label>1</label>
    </ligand>
</feature>
<dbReference type="SUPFAM" id="SSF52768">
    <property type="entry name" value="Arginase/deacetylase"/>
    <property type="match status" value="1"/>
</dbReference>
<keyword evidence="3 5" id="KW-0369">Histidine metabolism</keyword>
<dbReference type="EC" id="3.5.3.8" evidence="5 6"/>
<comment type="caution">
    <text evidence="8">The sequence shown here is derived from an EMBL/GenBank/DDBJ whole genome shotgun (WGS) entry which is preliminary data.</text>
</comment>
<evidence type="ECO:0000313" key="9">
    <source>
        <dbReference type="Proteomes" id="UP001580928"/>
    </source>
</evidence>
<dbReference type="PANTHER" id="PTHR11358:SF35">
    <property type="entry name" value="FORMIMIDOYLGLUTAMASE"/>
    <property type="match status" value="1"/>
</dbReference>
<evidence type="ECO:0000256" key="3">
    <source>
        <dbReference type="ARBA" id="ARBA00022808"/>
    </source>
</evidence>
<keyword evidence="4 5" id="KW-0464">Manganese</keyword>
<dbReference type="Pfam" id="PF00491">
    <property type="entry name" value="Arginase"/>
    <property type="match status" value="1"/>
</dbReference>
<dbReference type="CDD" id="cd09988">
    <property type="entry name" value="Formimidoylglutamase"/>
    <property type="match status" value="1"/>
</dbReference>
<dbReference type="InterPro" id="IPR006035">
    <property type="entry name" value="Ureohydrolase"/>
</dbReference>
<name>A0ABV5CBX1_9SPHI</name>
<evidence type="ECO:0000313" key="8">
    <source>
        <dbReference type="EMBL" id="MFB5945004.1"/>
    </source>
</evidence>
<dbReference type="PROSITE" id="PS51409">
    <property type="entry name" value="ARGINASE_2"/>
    <property type="match status" value="1"/>
</dbReference>
<protein>
    <recommendedName>
        <fullName evidence="5 6">Formimidoylglutamase</fullName>
        <ecNumber evidence="5 6">3.5.3.8</ecNumber>
    </recommendedName>
    <alternativeName>
        <fullName evidence="5">Formiminoglutamase</fullName>
    </alternativeName>
    <alternativeName>
        <fullName evidence="5">Formiminoglutamate hydrolase</fullName>
    </alternativeName>
</protein>
<keyword evidence="2 5" id="KW-0378">Hydrolase</keyword>
<gene>
    <name evidence="5 8" type="primary">hutG</name>
    <name evidence="8" type="ORF">WKR92_04085</name>
</gene>
<comment type="pathway">
    <text evidence="5">Amino-acid degradation; L-histidine degradation into L-glutamate; L-glutamate from N-formimidoyl-L-glutamate (hydrolase route): step 1/1.</text>
</comment>
<evidence type="ECO:0000256" key="2">
    <source>
        <dbReference type="ARBA" id="ARBA00022801"/>
    </source>
</evidence>
<comment type="similarity">
    <text evidence="5 7">Belongs to the arginase family.</text>
</comment>
<feature type="binding site" evidence="5">
    <location>
        <position position="158"/>
    </location>
    <ligand>
        <name>Mn(2+)</name>
        <dbReference type="ChEBI" id="CHEBI:29035"/>
        <label>1</label>
    </ligand>
</feature>
<comment type="cofactor">
    <cofactor evidence="5">
        <name>Mn(2+)</name>
        <dbReference type="ChEBI" id="CHEBI:29035"/>
    </cofactor>
    <text evidence="5">Binds 2 manganese ions per subunit.</text>
</comment>
<comment type="catalytic activity">
    <reaction evidence="5">
        <text>N-formimidoyl-L-glutamate + H2O = formamide + L-glutamate</text>
        <dbReference type="Rhea" id="RHEA:22492"/>
        <dbReference type="ChEBI" id="CHEBI:15377"/>
        <dbReference type="ChEBI" id="CHEBI:16397"/>
        <dbReference type="ChEBI" id="CHEBI:29985"/>
        <dbReference type="ChEBI" id="CHEBI:58928"/>
        <dbReference type="EC" id="3.5.3.8"/>
    </reaction>
</comment>